<comment type="caution">
    <text evidence="1">The sequence shown here is derived from an EMBL/GenBank/DDBJ whole genome shotgun (WGS) entry which is preliminary data.</text>
</comment>
<dbReference type="Proteomes" id="UP000886749">
    <property type="component" value="Unassembled WGS sequence"/>
</dbReference>
<proteinExistence type="predicted"/>
<organism evidence="1 2">
    <name type="scientific">Candidatus Egerieicola pullicola</name>
    <dbReference type="NCBI Taxonomy" id="2840775"/>
    <lineage>
        <taxon>Bacteria</taxon>
        <taxon>Bacillati</taxon>
        <taxon>Bacillota</taxon>
        <taxon>Clostridia</taxon>
        <taxon>Eubacteriales</taxon>
        <taxon>Oscillospiraceae</taxon>
        <taxon>Oscillospiraceae incertae sedis</taxon>
        <taxon>Candidatus Egerieicola</taxon>
    </lineage>
</organism>
<gene>
    <name evidence="1" type="ORF">IAB36_00945</name>
</gene>
<sequence length="79" mass="9127">MDYKTYEKLPVSGQYYAALGVIDALAGKIGSDFELPSVKMGHKFPTMQVVYPVVFLMKCDEYLRENWREELYSDATKHL</sequence>
<reference evidence="1" key="2">
    <citation type="journal article" date="2021" name="PeerJ">
        <title>Extensive microbial diversity within the chicken gut microbiome revealed by metagenomics and culture.</title>
        <authorList>
            <person name="Gilroy R."/>
            <person name="Ravi A."/>
            <person name="Getino M."/>
            <person name="Pursley I."/>
            <person name="Horton D.L."/>
            <person name="Alikhan N.F."/>
            <person name="Baker D."/>
            <person name="Gharbi K."/>
            <person name="Hall N."/>
            <person name="Watson M."/>
            <person name="Adriaenssens E.M."/>
            <person name="Foster-Nyarko E."/>
            <person name="Jarju S."/>
            <person name="Secka A."/>
            <person name="Antonio M."/>
            <person name="Oren A."/>
            <person name="Chaudhuri R.R."/>
            <person name="La Ragione R."/>
            <person name="Hildebrand F."/>
            <person name="Pallen M.J."/>
        </authorList>
    </citation>
    <scope>NUCLEOTIDE SEQUENCE</scope>
    <source>
        <strain evidence="1">CHK184-25365</strain>
    </source>
</reference>
<dbReference type="EMBL" id="DVGY01000024">
    <property type="protein sequence ID" value="HIR40385.1"/>
    <property type="molecule type" value="Genomic_DNA"/>
</dbReference>
<protein>
    <submittedName>
        <fullName evidence="1">Uncharacterized protein</fullName>
    </submittedName>
</protein>
<dbReference type="AlphaFoldDB" id="A0A9D1AHM5"/>
<feature type="non-terminal residue" evidence="1">
    <location>
        <position position="79"/>
    </location>
</feature>
<accession>A0A9D1AHM5</accession>
<evidence type="ECO:0000313" key="2">
    <source>
        <dbReference type="Proteomes" id="UP000886749"/>
    </source>
</evidence>
<name>A0A9D1AHM5_9FIRM</name>
<evidence type="ECO:0000313" key="1">
    <source>
        <dbReference type="EMBL" id="HIR40385.1"/>
    </source>
</evidence>
<reference evidence="1" key="1">
    <citation type="submission" date="2020-10" db="EMBL/GenBank/DDBJ databases">
        <authorList>
            <person name="Gilroy R."/>
        </authorList>
    </citation>
    <scope>NUCLEOTIDE SEQUENCE</scope>
    <source>
        <strain evidence="1">CHK184-25365</strain>
    </source>
</reference>